<keyword evidence="1" id="KW-0472">Membrane</keyword>
<proteinExistence type="predicted"/>
<name>X8E0Y8_MYCXE</name>
<gene>
    <name evidence="2" type="primary">rho</name>
    <name evidence="2" type="ORF">I553_9657</name>
</gene>
<reference evidence="2" key="1">
    <citation type="submission" date="2014-01" db="EMBL/GenBank/DDBJ databases">
        <authorList>
            <person name="Brown-Elliot B."/>
            <person name="Wallace R."/>
            <person name="Lenaerts A."/>
            <person name="Ordway D."/>
            <person name="DeGroote M.A."/>
            <person name="Parker T."/>
            <person name="Sizemore C."/>
            <person name="Tallon L.J."/>
            <person name="Sadzewicz L.K."/>
            <person name="Sengamalay N."/>
            <person name="Fraser C.M."/>
            <person name="Hine E."/>
            <person name="Shefchek K.A."/>
            <person name="Das S.P."/>
            <person name="Tettelin H."/>
        </authorList>
    </citation>
    <scope>NUCLEOTIDE SEQUENCE [LARGE SCALE GENOMIC DNA]</scope>
    <source>
        <strain evidence="2">4042</strain>
    </source>
</reference>
<protein>
    <submittedName>
        <fullName evidence="2">Transcription termination factor Rho domain protein</fullName>
        <ecNumber evidence="2">3.6.4.-</ecNumber>
    </submittedName>
</protein>
<dbReference type="EC" id="3.6.4.-" evidence="2"/>
<comment type="caution">
    <text evidence="2">The sequence shown here is derived from an EMBL/GenBank/DDBJ whole genome shotgun (WGS) entry which is preliminary data.</text>
</comment>
<dbReference type="AlphaFoldDB" id="X8E0Y8"/>
<keyword evidence="1" id="KW-1133">Transmembrane helix</keyword>
<feature type="transmembrane region" description="Helical" evidence="1">
    <location>
        <begin position="32"/>
        <end position="53"/>
    </location>
</feature>
<keyword evidence="2" id="KW-0378">Hydrolase</keyword>
<evidence type="ECO:0000256" key="1">
    <source>
        <dbReference type="SAM" id="Phobius"/>
    </source>
</evidence>
<accession>X8E0Y8</accession>
<evidence type="ECO:0000313" key="2">
    <source>
        <dbReference type="EMBL" id="EUA73500.1"/>
    </source>
</evidence>
<dbReference type="EMBL" id="JAOB01000011">
    <property type="protein sequence ID" value="EUA73500.1"/>
    <property type="molecule type" value="Genomic_DNA"/>
</dbReference>
<dbReference type="GO" id="GO:0016787">
    <property type="term" value="F:hydrolase activity"/>
    <property type="evidence" value="ECO:0007669"/>
    <property type="project" value="UniProtKB-KW"/>
</dbReference>
<sequence length="65" mass="7065">MEAITSPLTERCISVTSSGRSSTRTTIKWHSGLFLVIALAMSLRIVVLPAFGARRSARADPYRSA</sequence>
<keyword evidence="1" id="KW-0812">Transmembrane</keyword>
<organism evidence="2">
    <name type="scientific">Mycobacterium xenopi 4042</name>
    <dbReference type="NCBI Taxonomy" id="1299334"/>
    <lineage>
        <taxon>Bacteria</taxon>
        <taxon>Bacillati</taxon>
        <taxon>Actinomycetota</taxon>
        <taxon>Actinomycetes</taxon>
        <taxon>Mycobacteriales</taxon>
        <taxon>Mycobacteriaceae</taxon>
        <taxon>Mycobacterium</taxon>
    </lineage>
</organism>